<evidence type="ECO:0000256" key="8">
    <source>
        <dbReference type="RuleBase" id="RU366003"/>
    </source>
</evidence>
<accession>A0A9P7YHH3</accession>
<dbReference type="InterPro" id="IPR004013">
    <property type="entry name" value="PHP_dom"/>
</dbReference>
<feature type="domain" description="PHP" evidence="9">
    <location>
        <begin position="5"/>
        <end position="215"/>
    </location>
</feature>
<comment type="catalytic activity">
    <reaction evidence="7 8">
        <text>L-histidinol phosphate + H2O = L-histidinol + phosphate</text>
        <dbReference type="Rhea" id="RHEA:14465"/>
        <dbReference type="ChEBI" id="CHEBI:15377"/>
        <dbReference type="ChEBI" id="CHEBI:43474"/>
        <dbReference type="ChEBI" id="CHEBI:57699"/>
        <dbReference type="ChEBI" id="CHEBI:57980"/>
        <dbReference type="EC" id="3.1.3.15"/>
    </reaction>
</comment>
<dbReference type="EMBL" id="MU251516">
    <property type="protein sequence ID" value="KAG9233103.1"/>
    <property type="molecule type" value="Genomic_DNA"/>
</dbReference>
<evidence type="ECO:0000259" key="9">
    <source>
        <dbReference type="Pfam" id="PF02811"/>
    </source>
</evidence>
<dbReference type="FunFam" id="3.20.20.140:FF:000059">
    <property type="entry name" value="Histidinol-phosphatase"/>
    <property type="match status" value="1"/>
</dbReference>
<evidence type="ECO:0000256" key="5">
    <source>
        <dbReference type="ARBA" id="ARBA00022801"/>
    </source>
</evidence>
<evidence type="ECO:0000313" key="10">
    <source>
        <dbReference type="EMBL" id="KAG9233103.1"/>
    </source>
</evidence>
<dbReference type="Pfam" id="PF02811">
    <property type="entry name" value="PHP"/>
    <property type="match status" value="1"/>
</dbReference>
<dbReference type="GO" id="GO:0000105">
    <property type="term" value="P:L-histidine biosynthetic process"/>
    <property type="evidence" value="ECO:0007669"/>
    <property type="project" value="UniProtKB-UniRule"/>
</dbReference>
<comment type="caution">
    <text evidence="10">The sequence shown here is derived from an EMBL/GenBank/DDBJ whole genome shotgun (WGS) entry which is preliminary data.</text>
</comment>
<organism evidence="10 11">
    <name type="scientific">Amylocarpus encephaloides</name>
    <dbReference type="NCBI Taxonomy" id="45428"/>
    <lineage>
        <taxon>Eukaryota</taxon>
        <taxon>Fungi</taxon>
        <taxon>Dikarya</taxon>
        <taxon>Ascomycota</taxon>
        <taxon>Pezizomycotina</taxon>
        <taxon>Leotiomycetes</taxon>
        <taxon>Helotiales</taxon>
        <taxon>Helotiales incertae sedis</taxon>
        <taxon>Amylocarpus</taxon>
    </lineage>
</organism>
<evidence type="ECO:0000256" key="2">
    <source>
        <dbReference type="ARBA" id="ARBA00009152"/>
    </source>
</evidence>
<dbReference type="PANTHER" id="PTHR21039:SF0">
    <property type="entry name" value="HISTIDINOL-PHOSPHATASE"/>
    <property type="match status" value="1"/>
</dbReference>
<comment type="similarity">
    <text evidence="2 8">Belongs to the PHP hydrolase family. HisK subfamily.</text>
</comment>
<evidence type="ECO:0000256" key="4">
    <source>
        <dbReference type="ARBA" id="ARBA00022605"/>
    </source>
</evidence>
<keyword evidence="11" id="KW-1185">Reference proteome</keyword>
<dbReference type="GO" id="GO:0004401">
    <property type="term" value="F:histidinol-phosphatase activity"/>
    <property type="evidence" value="ECO:0007669"/>
    <property type="project" value="UniProtKB-UniRule"/>
</dbReference>
<dbReference type="AlphaFoldDB" id="A0A9P7YHH3"/>
<dbReference type="InterPro" id="IPR010140">
    <property type="entry name" value="Histidinol_P_phosphatase_HisJ"/>
</dbReference>
<proteinExistence type="inferred from homology"/>
<evidence type="ECO:0000256" key="7">
    <source>
        <dbReference type="ARBA" id="ARBA00049158"/>
    </source>
</evidence>
<dbReference type="Proteomes" id="UP000824998">
    <property type="component" value="Unassembled WGS sequence"/>
</dbReference>
<dbReference type="SUPFAM" id="SSF89550">
    <property type="entry name" value="PHP domain-like"/>
    <property type="match status" value="1"/>
</dbReference>
<dbReference type="NCBIfam" id="TIGR01856">
    <property type="entry name" value="hisJ_fam"/>
    <property type="match status" value="1"/>
</dbReference>
<dbReference type="EC" id="3.1.3.15" evidence="3 8"/>
<keyword evidence="5 8" id="KW-0378">Hydrolase</keyword>
<dbReference type="Gene3D" id="3.20.20.140">
    <property type="entry name" value="Metal-dependent hydrolases"/>
    <property type="match status" value="1"/>
</dbReference>
<gene>
    <name evidence="10" type="ORF">BJ875DRAFT_496948</name>
</gene>
<dbReference type="GO" id="GO:0005737">
    <property type="term" value="C:cytoplasm"/>
    <property type="evidence" value="ECO:0007669"/>
    <property type="project" value="TreeGrafter"/>
</dbReference>
<sequence>MAFSMHSHSGQFCPGHAEDTLEDFILTAIARGMKTFACTEHMPRESEEDLYPEEIAAGHTISDHLPLHAAYLTEAVRLRTKYASQITLLVGFEAEWIRSSYGPFISQFSSDPRIDFFIGSVHHVHGIPIDYDKAMYAKAVEKSGSEEGLCGDYYDAQFEMLSVLKPRVVGHFDLIRLLAEDPNKDLKSIPRLWEKAVRNLKLIKEQDGLLEINSAGLRKGLREPYPGQSICEMWVEMGGKFTLSDDSHAVAQVGTNYGRIFRYMESLGVEDVWTLERVEKEVRLKRVGMDEARASFRD</sequence>
<keyword evidence="6 8" id="KW-0368">Histidine biosynthesis</keyword>
<evidence type="ECO:0000256" key="6">
    <source>
        <dbReference type="ARBA" id="ARBA00023102"/>
    </source>
</evidence>
<protein>
    <recommendedName>
        <fullName evidence="3 8">Histidinol-phosphatase</fullName>
        <shortName evidence="8">HolPase</shortName>
        <ecNumber evidence="3 8">3.1.3.15</ecNumber>
    </recommendedName>
</protein>
<evidence type="ECO:0000256" key="3">
    <source>
        <dbReference type="ARBA" id="ARBA00013085"/>
    </source>
</evidence>
<evidence type="ECO:0000256" key="1">
    <source>
        <dbReference type="ARBA" id="ARBA00004970"/>
    </source>
</evidence>
<dbReference type="InterPro" id="IPR016195">
    <property type="entry name" value="Pol/histidinol_Pase-like"/>
</dbReference>
<keyword evidence="4 8" id="KW-0028">Amino-acid biosynthesis</keyword>
<dbReference type="OrthoDB" id="5957391at2759"/>
<comment type="pathway">
    <text evidence="1 8">Amino-acid biosynthesis; L-histidine biosynthesis; L-histidine from 5-phospho-alpha-D-ribose 1-diphosphate: step 8/9.</text>
</comment>
<dbReference type="CDD" id="cd12110">
    <property type="entry name" value="PHP_HisPPase_Hisj_like"/>
    <property type="match status" value="1"/>
</dbReference>
<dbReference type="PANTHER" id="PTHR21039">
    <property type="entry name" value="HISTIDINOL PHOSPHATASE-RELATED"/>
    <property type="match status" value="1"/>
</dbReference>
<name>A0A9P7YHH3_9HELO</name>
<reference evidence="10" key="1">
    <citation type="journal article" date="2021" name="IMA Fungus">
        <title>Genomic characterization of three marine fungi, including Emericellopsis atlantica sp. nov. with signatures of a generalist lifestyle and marine biomass degradation.</title>
        <authorList>
            <person name="Hagestad O.C."/>
            <person name="Hou L."/>
            <person name="Andersen J.H."/>
            <person name="Hansen E.H."/>
            <person name="Altermark B."/>
            <person name="Li C."/>
            <person name="Kuhnert E."/>
            <person name="Cox R.J."/>
            <person name="Crous P.W."/>
            <person name="Spatafora J.W."/>
            <person name="Lail K."/>
            <person name="Amirebrahimi M."/>
            <person name="Lipzen A."/>
            <person name="Pangilinan J."/>
            <person name="Andreopoulos W."/>
            <person name="Hayes R.D."/>
            <person name="Ng V."/>
            <person name="Grigoriev I.V."/>
            <person name="Jackson S.A."/>
            <person name="Sutton T.D.S."/>
            <person name="Dobson A.D.W."/>
            <person name="Rama T."/>
        </authorList>
    </citation>
    <scope>NUCLEOTIDE SEQUENCE</scope>
    <source>
        <strain evidence="10">TRa018bII</strain>
    </source>
</reference>
<evidence type="ECO:0000313" key="11">
    <source>
        <dbReference type="Proteomes" id="UP000824998"/>
    </source>
</evidence>